<dbReference type="GO" id="GO:0016758">
    <property type="term" value="F:hexosyltransferase activity"/>
    <property type="evidence" value="ECO:0007669"/>
    <property type="project" value="UniProtKB-ARBA"/>
</dbReference>
<proteinExistence type="predicted"/>
<name>A0A0N7HWQ5_9BACT</name>
<dbReference type="SUPFAM" id="SSF53448">
    <property type="entry name" value="Nucleotide-diphospho-sugar transferases"/>
    <property type="match status" value="1"/>
</dbReference>
<dbReference type="STRING" id="512763.DC20_14150"/>
<dbReference type="RefSeq" id="WP_062544432.1">
    <property type="nucleotide sequence ID" value="NZ_CP012643.1"/>
</dbReference>
<dbReference type="KEGG" id="rti:DC20_14150"/>
<evidence type="ECO:0000313" key="2">
    <source>
        <dbReference type="EMBL" id="ALI99904.1"/>
    </source>
</evidence>
<dbReference type="CDD" id="cd00761">
    <property type="entry name" value="Glyco_tranf_GTA_type"/>
    <property type="match status" value="1"/>
</dbReference>
<dbReference type="OrthoDB" id="6307329at2"/>
<gene>
    <name evidence="2" type="ORF">DC20_14150</name>
</gene>
<evidence type="ECO:0000259" key="1">
    <source>
        <dbReference type="Pfam" id="PF00535"/>
    </source>
</evidence>
<dbReference type="Gene3D" id="3.90.550.10">
    <property type="entry name" value="Spore Coat Polysaccharide Biosynthesis Protein SpsA, Chain A"/>
    <property type="match status" value="1"/>
</dbReference>
<sequence>MSIASFPLVSVIIPFMNEEKYLSEAIESVLQQDFTDWELLLVDDGSTNGSTLIAKDYAAKYPDKIFYIEHEGHINKGATVSRNLGVEKSKGALIALLDADDTWLPQKLSIQTAVFKSDPSIEMVAEASLYWFSWCDPSKEDILIPVGVQPDKVYGPGQLMLNLYPLEKGDAPCPSALLVKKSAILKVGGFEESFIKQYQLYEDQAFLCKIYLNCTVYISSACNNLYRQRPDSTVYWVKEKGHYHVVRKYFLEWLQAYMKKQGLQNKEVLKLLKRALLPYHHPLVYRITHILPQAVVQYSKRLLATSPSKV</sequence>
<reference evidence="2 3" key="1">
    <citation type="submission" date="2015-08" db="EMBL/GenBank/DDBJ databases">
        <title>Complete genome sequence of Rufibacter tibetensis strain 1351t, a radiation-resistant bacterium from tibet plateau.</title>
        <authorList>
            <person name="Dai J."/>
        </authorList>
    </citation>
    <scope>NUCLEOTIDE SEQUENCE [LARGE SCALE GENOMIC DNA]</scope>
    <source>
        <strain evidence="2 3">1351</strain>
    </source>
</reference>
<accession>A0A0N7HWQ5</accession>
<protein>
    <submittedName>
        <fullName evidence="2">Spore coat polysaccharide biosynthesis protein spsA</fullName>
    </submittedName>
</protein>
<dbReference type="Proteomes" id="UP000061382">
    <property type="component" value="Chromosome"/>
</dbReference>
<dbReference type="Pfam" id="PF00535">
    <property type="entry name" value="Glycos_transf_2"/>
    <property type="match status" value="1"/>
</dbReference>
<dbReference type="PATRIC" id="fig|512763.3.peg.3107"/>
<keyword evidence="3" id="KW-1185">Reference proteome</keyword>
<dbReference type="InterPro" id="IPR001173">
    <property type="entry name" value="Glyco_trans_2-like"/>
</dbReference>
<dbReference type="InterPro" id="IPR029044">
    <property type="entry name" value="Nucleotide-diphossugar_trans"/>
</dbReference>
<dbReference type="AlphaFoldDB" id="A0A0N7HWQ5"/>
<feature type="domain" description="Glycosyltransferase 2-like" evidence="1">
    <location>
        <begin position="10"/>
        <end position="119"/>
    </location>
</feature>
<dbReference type="EMBL" id="CP012643">
    <property type="protein sequence ID" value="ALI99904.1"/>
    <property type="molecule type" value="Genomic_DNA"/>
</dbReference>
<dbReference type="PANTHER" id="PTHR22916">
    <property type="entry name" value="GLYCOSYLTRANSFERASE"/>
    <property type="match status" value="1"/>
</dbReference>
<evidence type="ECO:0000313" key="3">
    <source>
        <dbReference type="Proteomes" id="UP000061382"/>
    </source>
</evidence>
<organism evidence="2 3">
    <name type="scientific">Rufibacter tibetensis</name>
    <dbReference type="NCBI Taxonomy" id="512763"/>
    <lineage>
        <taxon>Bacteria</taxon>
        <taxon>Pseudomonadati</taxon>
        <taxon>Bacteroidota</taxon>
        <taxon>Cytophagia</taxon>
        <taxon>Cytophagales</taxon>
        <taxon>Hymenobacteraceae</taxon>
        <taxon>Rufibacter</taxon>
    </lineage>
</organism>